<evidence type="ECO:0000313" key="1">
    <source>
        <dbReference type="EMBL" id="AJB41159.1"/>
    </source>
</evidence>
<dbReference type="Proteomes" id="UP000266720">
    <property type="component" value="Chromosome"/>
</dbReference>
<evidence type="ECO:0008006" key="3">
    <source>
        <dbReference type="Google" id="ProtNLM"/>
    </source>
</evidence>
<dbReference type="InterPro" id="IPR027417">
    <property type="entry name" value="P-loop_NTPase"/>
</dbReference>
<organism evidence="1 2">
    <name type="scientific">Thermofilum adornatum 1505</name>
    <dbReference type="NCBI Taxonomy" id="697581"/>
    <lineage>
        <taxon>Archaea</taxon>
        <taxon>Thermoproteota</taxon>
        <taxon>Thermoprotei</taxon>
        <taxon>Thermofilales</taxon>
        <taxon>Thermofilaceae</taxon>
        <taxon>Thermofilum</taxon>
    </lineage>
</organism>
<accession>A0A3G1A489</accession>
<dbReference type="Gene3D" id="3.40.50.300">
    <property type="entry name" value="P-loop containing nucleotide triphosphate hydrolases"/>
    <property type="match status" value="1"/>
</dbReference>
<dbReference type="KEGG" id="tcb:TCARB_0081"/>
<protein>
    <recommendedName>
        <fullName evidence="3">KaiC-like domain-containing protein</fullName>
    </recommendedName>
</protein>
<gene>
    <name evidence="1" type="ORF">TCARB_0081</name>
</gene>
<dbReference type="GeneID" id="16573662"/>
<proteinExistence type="predicted"/>
<dbReference type="STRING" id="697581.TCARB_0081"/>
<evidence type="ECO:0000313" key="2">
    <source>
        <dbReference type="Proteomes" id="UP000266720"/>
    </source>
</evidence>
<reference evidence="2" key="1">
    <citation type="book" date="2010" name="EXTREMOPHILES" publisher="0:0-0">
        <title>Complete genome sequences of ten hyperthermophilic archaea reveal their metabolic capabilities and possible ecological roles.</title>
        <editorList>
            <person name="?"/>
        </editorList>
        <authorList>
            <person name="Ravin N.V."/>
            <person name="Mardanov A.V."/>
            <person name="Bonch-Osmolovskaya E.A."/>
            <person name="Skryabin K.G."/>
        </authorList>
    </citation>
    <scope>NUCLEOTIDE SEQUENCE [LARGE SCALE GENOMIC DNA]</scope>
    <source>
        <strain evidence="2">1505</strain>
    </source>
</reference>
<dbReference type="EMBL" id="CP007493">
    <property type="protein sequence ID" value="AJB41159.1"/>
    <property type="molecule type" value="Genomic_DNA"/>
</dbReference>
<name>A0A3G1A489_9CREN</name>
<dbReference type="RefSeq" id="WP_020962670.1">
    <property type="nucleotide sequence ID" value="NZ_CP007493.1"/>
</dbReference>
<dbReference type="GeneID" id="25405545"/>
<dbReference type="AlphaFoldDB" id="A0A3G1A489"/>
<sequence length="180" mass="20432">MSDLVDLLRGGFALEVSGRTGTGRRVYVFSLLSKLVKEGSNTVYMDYASTFWRASKLSRKESFLDKVVFTMPTAVDDAFQLLAGKHDFVVLDSIPRFFMRFGKTYREKWGIVASLLALGLRFAREGGGLIAINYASRGRSFGENIFASYFTHRVTLEEDSEGVRAKLIYPFEEELTYVRF</sequence>